<name>A0A2U3DPP7_PURLI</name>
<dbReference type="PANTHER" id="PTHR47256:SF1">
    <property type="entry name" value="ZN(II)2CYS6 TRANSCRIPTION FACTOR (EUROFUNG)"/>
    <property type="match status" value="1"/>
</dbReference>
<evidence type="ECO:0000313" key="3">
    <source>
        <dbReference type="Proteomes" id="UP000245956"/>
    </source>
</evidence>
<comment type="caution">
    <text evidence="2">The sequence shown here is derived from an EMBL/GenBank/DDBJ whole genome shotgun (WGS) entry which is preliminary data.</text>
</comment>
<feature type="region of interest" description="Disordered" evidence="1">
    <location>
        <begin position="68"/>
        <end position="98"/>
    </location>
</feature>
<sequence length="963" mass="105988">MYGVPVGRYHFPVQSNREQLDFCPTWLVQEMASDPGLFRLLWNAAFGRLAVGLSELSQGGDLDDGRFDLSGLMGDADPRTSGDFRPRGGEQQEEALSHSGEMSLGFRNLVCKSMSERRSGAGKKIRKKGAPATRGVPGFGERVYHIPPTFCAYNYAATCPQNLGKPVCGTNCALRAGKAKTLRDRGGLQQLPSQEDRARATTCVYISADPNETPAMAMKREIEALKDSQAILLELLDILKTLPEPKAIALIRTMRLSTADPASLLLSIRGGTLNDSLPRQVLAKPATQGSVEFELMIRHAFAYPTLAALDSAAVGITSLLSAGLARSVASEISNPDSASTMPTPAIVPQLSRNEHIPRSGSATPAIRCDPRLDLLDIGFWTGLDITNELAASLLSLYLETDHPTLGFFDADLFLTDLIERRVRYCSPLLVSAVLSWACHAYSTLQPETDSIGQTFFEEADGLLCREQNSDTLPTIAAAQLLSLGSIYNGYDGGFPYLTIGVQMAQRMGLFGLPGLKVPPSPESGKMPDHWARASSHTAWGTFNWINMRSFMFHEEEPASKYPPNADPPGTMYYQDLDKLAAEATTLHKLPCYMGQTFPAMCKFWLLTSEWMTVYYRADSAPVVDRVPLEFAHLAFQKLLIWSDNLDTMLARGDKSSHHSTIFHIWFHASILQLFRPFTQLQGGTLKTQNTDKAQSDTAKVIFAASLNQLKHLGIVFRYTYPLMVDAKDPQWRAYFMLCVNSYADLFGAFRVVEGIVTSLLSMALRLRITDASEARALLARVHAKGKHIDTQRITASFVVDLNLAVTNRDGARLDSLCSGFDDLALFQEFTEVECEGGQMSASTTTTWDTLAKGLDHPSTLCEGVADALSKVFDNSSNDDESWLIQGVQQFGAIAMRNLPCSEARELAGRLVGNDLVEEQMGLQWFSTAVPWQSHCPPQPAGGERMMHMMMSHVELLDTWGGYY</sequence>
<evidence type="ECO:0008006" key="4">
    <source>
        <dbReference type="Google" id="ProtNLM"/>
    </source>
</evidence>
<dbReference type="Proteomes" id="UP000245956">
    <property type="component" value="Unassembled WGS sequence"/>
</dbReference>
<accession>A0A2U3DPP7</accession>
<gene>
    <name evidence="2" type="ORF">PCL_11370</name>
</gene>
<feature type="compositionally biased region" description="Basic and acidic residues" evidence="1">
    <location>
        <begin position="76"/>
        <end position="90"/>
    </location>
</feature>
<dbReference type="InterPro" id="IPR053187">
    <property type="entry name" value="Notoamide_regulator"/>
</dbReference>
<evidence type="ECO:0000313" key="2">
    <source>
        <dbReference type="EMBL" id="PWI64230.1"/>
    </source>
</evidence>
<dbReference type="AlphaFoldDB" id="A0A2U3DPP7"/>
<organism evidence="2 3">
    <name type="scientific">Purpureocillium lilacinum</name>
    <name type="common">Paecilomyces lilacinus</name>
    <dbReference type="NCBI Taxonomy" id="33203"/>
    <lineage>
        <taxon>Eukaryota</taxon>
        <taxon>Fungi</taxon>
        <taxon>Dikarya</taxon>
        <taxon>Ascomycota</taxon>
        <taxon>Pezizomycotina</taxon>
        <taxon>Sordariomycetes</taxon>
        <taxon>Hypocreomycetidae</taxon>
        <taxon>Hypocreales</taxon>
        <taxon>Ophiocordycipitaceae</taxon>
        <taxon>Purpureocillium</taxon>
    </lineage>
</organism>
<reference evidence="2 3" key="1">
    <citation type="journal article" date="2016" name="Front. Microbiol.">
        <title>Genome and transcriptome sequences reveal the specific parasitism of the nematophagous Purpureocillium lilacinum 36-1.</title>
        <authorList>
            <person name="Xie J."/>
            <person name="Li S."/>
            <person name="Mo C."/>
            <person name="Xiao X."/>
            <person name="Peng D."/>
            <person name="Wang G."/>
            <person name="Xiao Y."/>
        </authorList>
    </citation>
    <scope>NUCLEOTIDE SEQUENCE [LARGE SCALE GENOMIC DNA]</scope>
    <source>
        <strain evidence="2 3">36-1</strain>
    </source>
</reference>
<dbReference type="CDD" id="cd12148">
    <property type="entry name" value="fungal_TF_MHR"/>
    <property type="match status" value="1"/>
</dbReference>
<protein>
    <recommendedName>
        <fullName evidence="4">Transcription factor domain-containing protein</fullName>
    </recommendedName>
</protein>
<evidence type="ECO:0000256" key="1">
    <source>
        <dbReference type="SAM" id="MobiDB-lite"/>
    </source>
</evidence>
<dbReference type="PANTHER" id="PTHR47256">
    <property type="entry name" value="ZN(II)2CYS6 TRANSCRIPTION FACTOR (EUROFUNG)-RELATED"/>
    <property type="match status" value="1"/>
</dbReference>
<dbReference type="EMBL" id="LCWV01000079">
    <property type="protein sequence ID" value="PWI64230.1"/>
    <property type="molecule type" value="Genomic_DNA"/>
</dbReference>
<proteinExistence type="predicted"/>